<evidence type="ECO:0000313" key="4">
    <source>
        <dbReference type="EMBL" id="ABM19603.1"/>
    </source>
</evidence>
<accession>A1U3N4</accession>
<sequence length="127" mass="13822">MLKVRSRCFMKVQESIEEKLVAGFNASVISVENESHMHSVPPNSETHFKVTLVSADFEGQMKVRRHQAIYKVLADELAGPVHALALHLYTPEEWTASGQASPVSPNCMGGSKGDAAMDKKLQQGANG</sequence>
<dbReference type="EMBL" id="CP000514">
    <property type="protein sequence ID" value="ABM19603.1"/>
    <property type="molecule type" value="Genomic_DNA"/>
</dbReference>
<dbReference type="KEGG" id="maq:Maqu_2528"/>
<dbReference type="PIRSF" id="PIRSF003113">
    <property type="entry name" value="BolA"/>
    <property type="match status" value="1"/>
</dbReference>
<dbReference type="GO" id="GO:0005829">
    <property type="term" value="C:cytosol"/>
    <property type="evidence" value="ECO:0007669"/>
    <property type="project" value="TreeGrafter"/>
</dbReference>
<proteinExistence type="inferred from homology"/>
<dbReference type="eggNOG" id="COG0271">
    <property type="taxonomic scope" value="Bacteria"/>
</dbReference>
<dbReference type="Pfam" id="PF01722">
    <property type="entry name" value="BolA"/>
    <property type="match status" value="1"/>
</dbReference>
<dbReference type="PANTHER" id="PTHR46229">
    <property type="entry name" value="BOLA TRANSCRIPTION REGULATOR"/>
    <property type="match status" value="1"/>
</dbReference>
<feature type="region of interest" description="Disordered" evidence="3">
    <location>
        <begin position="95"/>
        <end position="127"/>
    </location>
</feature>
<gene>
    <name evidence="4" type="ordered locus">Maqu_2528</name>
</gene>
<dbReference type="AlphaFoldDB" id="A1U3N4"/>
<evidence type="ECO:0000313" key="5">
    <source>
        <dbReference type="Proteomes" id="UP000000998"/>
    </source>
</evidence>
<organism evidence="4 5">
    <name type="scientific">Marinobacter nauticus (strain ATCC 700491 / DSM 11845 / VT8)</name>
    <name type="common">Marinobacter aquaeolei</name>
    <dbReference type="NCBI Taxonomy" id="351348"/>
    <lineage>
        <taxon>Bacteria</taxon>
        <taxon>Pseudomonadati</taxon>
        <taxon>Pseudomonadota</taxon>
        <taxon>Gammaproteobacteria</taxon>
        <taxon>Pseudomonadales</taxon>
        <taxon>Marinobacteraceae</taxon>
        <taxon>Marinobacter</taxon>
    </lineage>
</organism>
<dbReference type="SUPFAM" id="SSF82657">
    <property type="entry name" value="BolA-like"/>
    <property type="match status" value="1"/>
</dbReference>
<dbReference type="Gene3D" id="3.30.300.90">
    <property type="entry name" value="BolA-like"/>
    <property type="match status" value="1"/>
</dbReference>
<dbReference type="InterPro" id="IPR050961">
    <property type="entry name" value="BolA/IbaG_stress_morph_reg"/>
</dbReference>
<dbReference type="Proteomes" id="UP000000998">
    <property type="component" value="Chromosome"/>
</dbReference>
<evidence type="ECO:0000256" key="3">
    <source>
        <dbReference type="SAM" id="MobiDB-lite"/>
    </source>
</evidence>
<reference evidence="5" key="1">
    <citation type="journal article" date="2011" name="Appl. Environ. Microbiol.">
        <title>Genomic potential of Marinobacter aquaeolei, a biogeochemical 'opportunitroph'.</title>
        <authorList>
            <person name="Singer E."/>
            <person name="Webb E.A."/>
            <person name="Nelson W.C."/>
            <person name="Heidelberg J.F."/>
            <person name="Ivanova N."/>
            <person name="Pati A."/>
            <person name="Edwards K.J."/>
        </authorList>
    </citation>
    <scope>NUCLEOTIDE SEQUENCE [LARGE SCALE GENOMIC DNA]</scope>
    <source>
        <strain evidence="5">ATCC 700491 / DSM 11845 / VT8</strain>
    </source>
</reference>
<evidence type="ECO:0000256" key="1">
    <source>
        <dbReference type="ARBA" id="ARBA00005578"/>
    </source>
</evidence>
<dbReference type="InterPro" id="IPR002634">
    <property type="entry name" value="BolA"/>
</dbReference>
<dbReference type="GO" id="GO:0006351">
    <property type="term" value="P:DNA-templated transcription"/>
    <property type="evidence" value="ECO:0007669"/>
    <property type="project" value="TreeGrafter"/>
</dbReference>
<dbReference type="STRING" id="351348.Maqu_2528"/>
<dbReference type="HOGENOM" id="CLU_109462_3_0_6"/>
<evidence type="ECO:0000256" key="2">
    <source>
        <dbReference type="RuleBase" id="RU003860"/>
    </source>
</evidence>
<name>A1U3N4_MARN8</name>
<comment type="similarity">
    <text evidence="1 2">Belongs to the BolA/IbaG family.</text>
</comment>
<dbReference type="InterPro" id="IPR036065">
    <property type="entry name" value="BolA-like_sf"/>
</dbReference>
<dbReference type="PANTHER" id="PTHR46229:SF2">
    <property type="entry name" value="BOLA-LIKE PROTEIN 1"/>
    <property type="match status" value="1"/>
</dbReference>
<protein>
    <submittedName>
        <fullName evidence="4">Transcriptional regulator, BolA protein family</fullName>
    </submittedName>
</protein>